<accession>A0A2H0KR80</accession>
<comment type="caution">
    <text evidence="1">The sequence shown here is derived from an EMBL/GenBank/DDBJ whole genome shotgun (WGS) entry which is preliminary data.</text>
</comment>
<reference evidence="1 2" key="1">
    <citation type="submission" date="2017-09" db="EMBL/GenBank/DDBJ databases">
        <title>Depth-based differentiation of microbial function through sediment-hosted aquifers and enrichment of novel symbionts in the deep terrestrial subsurface.</title>
        <authorList>
            <person name="Probst A.J."/>
            <person name="Ladd B."/>
            <person name="Jarett J.K."/>
            <person name="Geller-Mcgrath D.E."/>
            <person name="Sieber C.M."/>
            <person name="Emerson J.B."/>
            <person name="Anantharaman K."/>
            <person name="Thomas B.C."/>
            <person name="Malmstrom R."/>
            <person name="Stieglmeier M."/>
            <person name="Klingl A."/>
            <person name="Woyke T."/>
            <person name="Ryan C.M."/>
            <person name="Banfield J.F."/>
        </authorList>
    </citation>
    <scope>NUCLEOTIDE SEQUENCE [LARGE SCALE GENOMIC DNA]</scope>
    <source>
        <strain evidence="1">CG11_big_fil_rev_8_21_14_0_20_44_10</strain>
    </source>
</reference>
<evidence type="ECO:0000313" key="2">
    <source>
        <dbReference type="Proteomes" id="UP000231550"/>
    </source>
</evidence>
<dbReference type="Gene3D" id="1.10.287.1080">
    <property type="entry name" value="MazG-like"/>
    <property type="match status" value="1"/>
</dbReference>
<name>A0A2H0KR80_9BACT</name>
<dbReference type="Proteomes" id="UP000231550">
    <property type="component" value="Unassembled WGS sequence"/>
</dbReference>
<sequence length="111" mass="13048">MELDQFIKRALEIREKLIEFEKETYGREWNNLNLVSGFVTDAGDLMRIATAKDGLRNMESVDERLSEQLSDCFWPILIIAQKYNINIEKSFLRAMDKIERRLSGDLYGNKQ</sequence>
<dbReference type="AlphaFoldDB" id="A0A2H0KR80"/>
<organism evidence="1 2">
    <name type="scientific">Candidatus Portnoybacteria bacterium CG11_big_fil_rev_8_21_14_0_20_44_10</name>
    <dbReference type="NCBI Taxonomy" id="1974818"/>
    <lineage>
        <taxon>Bacteria</taxon>
        <taxon>Candidatus Portnoyibacteriota</taxon>
    </lineage>
</organism>
<gene>
    <name evidence="1" type="ORF">COV85_01010</name>
</gene>
<proteinExistence type="predicted"/>
<dbReference type="SUPFAM" id="SSF101386">
    <property type="entry name" value="all-alpha NTP pyrophosphatases"/>
    <property type="match status" value="1"/>
</dbReference>
<protein>
    <submittedName>
        <fullName evidence="1">Uncharacterized protein</fullName>
    </submittedName>
</protein>
<dbReference type="EMBL" id="PCVN01000027">
    <property type="protein sequence ID" value="PIQ74658.1"/>
    <property type="molecule type" value="Genomic_DNA"/>
</dbReference>
<evidence type="ECO:0000313" key="1">
    <source>
        <dbReference type="EMBL" id="PIQ74658.1"/>
    </source>
</evidence>